<evidence type="ECO:0000313" key="7">
    <source>
        <dbReference type="EMBL" id="HJC85475.1"/>
    </source>
</evidence>
<sequence length="330" mass="32342">MTDLLALLEPVRALAPTAASPGSHPLTALLSADQAELTGLLIDNAPTLVDTALRGSAGTAAVGALGDAGRNAAALLSQSGELEEVAAEATVAVERAAADIAGIAADCLRDLVPAVAAAPFSPATPAVAVQIAGGHLVRAHARLDALGAELGGLTGRVEQIGAALPAPPPLPGSPSALSLIPDAGPDSGPASGSIAQQVSDTGTASDSATEVIGAPTPEAAAAVTAATSALGTPYAWGGTTPGVGLDCSGLTQWAYGQAGVDIPRTADQQAVGTQVPADQLAPGDLVVWDGHVAMVTGDGQMIEAGDPVQISSIRTDNIGMNFLGFYRPTG</sequence>
<dbReference type="PANTHER" id="PTHR47359:SF3">
    <property type="entry name" value="NLP_P60 DOMAIN-CONTAINING PROTEIN-RELATED"/>
    <property type="match status" value="1"/>
</dbReference>
<evidence type="ECO:0000256" key="4">
    <source>
        <dbReference type="ARBA" id="ARBA00022807"/>
    </source>
</evidence>
<dbReference type="InterPro" id="IPR000064">
    <property type="entry name" value="NLP_P60_dom"/>
</dbReference>
<feature type="region of interest" description="Disordered" evidence="5">
    <location>
        <begin position="164"/>
        <end position="209"/>
    </location>
</feature>
<comment type="caution">
    <text evidence="7">The sequence shown here is derived from an EMBL/GenBank/DDBJ whole genome shotgun (WGS) entry which is preliminary data.</text>
</comment>
<organism evidence="7 8">
    <name type="scientific">Candidatus Corynebacterium faecigallinarum</name>
    <dbReference type="NCBI Taxonomy" id="2838528"/>
    <lineage>
        <taxon>Bacteria</taxon>
        <taxon>Bacillati</taxon>
        <taxon>Actinomycetota</taxon>
        <taxon>Actinomycetes</taxon>
        <taxon>Mycobacteriales</taxon>
        <taxon>Corynebacteriaceae</taxon>
        <taxon>Corynebacterium</taxon>
    </lineage>
</organism>
<comment type="similarity">
    <text evidence="1">Belongs to the peptidase C40 family.</text>
</comment>
<proteinExistence type="inferred from homology"/>
<reference evidence="7" key="1">
    <citation type="journal article" date="2021" name="PeerJ">
        <title>Extensive microbial diversity within the chicken gut microbiome revealed by metagenomics and culture.</title>
        <authorList>
            <person name="Gilroy R."/>
            <person name="Ravi A."/>
            <person name="Getino M."/>
            <person name="Pursley I."/>
            <person name="Horton D.L."/>
            <person name="Alikhan N.F."/>
            <person name="Baker D."/>
            <person name="Gharbi K."/>
            <person name="Hall N."/>
            <person name="Watson M."/>
            <person name="Adriaenssens E.M."/>
            <person name="Foster-Nyarko E."/>
            <person name="Jarju S."/>
            <person name="Secka A."/>
            <person name="Antonio M."/>
            <person name="Oren A."/>
            <person name="Chaudhuri R.R."/>
            <person name="La Ragione R."/>
            <person name="Hildebrand F."/>
            <person name="Pallen M.J."/>
        </authorList>
    </citation>
    <scope>NUCLEOTIDE SEQUENCE</scope>
    <source>
        <strain evidence="7">ChiHjej13B12-4958</strain>
    </source>
</reference>
<feature type="domain" description="NlpC/P60" evidence="6">
    <location>
        <begin position="216"/>
        <end position="330"/>
    </location>
</feature>
<dbReference type="PROSITE" id="PS51935">
    <property type="entry name" value="NLPC_P60"/>
    <property type="match status" value="1"/>
</dbReference>
<dbReference type="EMBL" id="DWVP01000019">
    <property type="protein sequence ID" value="HJC85475.1"/>
    <property type="molecule type" value="Genomic_DNA"/>
</dbReference>
<name>A0A9D2QD97_9CORY</name>
<keyword evidence="3" id="KW-0378">Hydrolase</keyword>
<evidence type="ECO:0000256" key="3">
    <source>
        <dbReference type="ARBA" id="ARBA00022801"/>
    </source>
</evidence>
<dbReference type="GO" id="GO:0006508">
    <property type="term" value="P:proteolysis"/>
    <property type="evidence" value="ECO:0007669"/>
    <property type="project" value="UniProtKB-KW"/>
</dbReference>
<keyword evidence="4" id="KW-0788">Thiol protease</keyword>
<gene>
    <name evidence="7" type="ORF">H9751_08025</name>
</gene>
<dbReference type="Proteomes" id="UP000823858">
    <property type="component" value="Unassembled WGS sequence"/>
</dbReference>
<dbReference type="AlphaFoldDB" id="A0A9D2QD97"/>
<dbReference type="PANTHER" id="PTHR47359">
    <property type="entry name" value="PEPTIDOGLYCAN DL-ENDOPEPTIDASE CWLO"/>
    <property type="match status" value="1"/>
</dbReference>
<feature type="compositionally biased region" description="Polar residues" evidence="5">
    <location>
        <begin position="193"/>
        <end position="208"/>
    </location>
</feature>
<evidence type="ECO:0000313" key="8">
    <source>
        <dbReference type="Proteomes" id="UP000823858"/>
    </source>
</evidence>
<reference evidence="7" key="2">
    <citation type="submission" date="2021-04" db="EMBL/GenBank/DDBJ databases">
        <authorList>
            <person name="Gilroy R."/>
        </authorList>
    </citation>
    <scope>NUCLEOTIDE SEQUENCE</scope>
    <source>
        <strain evidence="7">ChiHjej13B12-4958</strain>
    </source>
</reference>
<keyword evidence="2" id="KW-0645">Protease</keyword>
<evidence type="ECO:0000259" key="6">
    <source>
        <dbReference type="PROSITE" id="PS51935"/>
    </source>
</evidence>
<evidence type="ECO:0000256" key="5">
    <source>
        <dbReference type="SAM" id="MobiDB-lite"/>
    </source>
</evidence>
<dbReference type="GO" id="GO:0008234">
    <property type="term" value="F:cysteine-type peptidase activity"/>
    <property type="evidence" value="ECO:0007669"/>
    <property type="project" value="UniProtKB-KW"/>
</dbReference>
<dbReference type="InterPro" id="IPR051794">
    <property type="entry name" value="PG_Endopeptidase_C40"/>
</dbReference>
<accession>A0A9D2QD97</accession>
<dbReference type="SUPFAM" id="SSF54001">
    <property type="entry name" value="Cysteine proteinases"/>
    <property type="match status" value="1"/>
</dbReference>
<protein>
    <submittedName>
        <fullName evidence="7">C40 family peptidase</fullName>
    </submittedName>
</protein>
<dbReference type="Pfam" id="PF00877">
    <property type="entry name" value="NLPC_P60"/>
    <property type="match status" value="1"/>
</dbReference>
<evidence type="ECO:0000256" key="2">
    <source>
        <dbReference type="ARBA" id="ARBA00022670"/>
    </source>
</evidence>
<dbReference type="InterPro" id="IPR038765">
    <property type="entry name" value="Papain-like_cys_pep_sf"/>
</dbReference>
<evidence type="ECO:0000256" key="1">
    <source>
        <dbReference type="ARBA" id="ARBA00007074"/>
    </source>
</evidence>
<dbReference type="Gene3D" id="3.90.1720.10">
    <property type="entry name" value="endopeptidase domain like (from Nostoc punctiforme)"/>
    <property type="match status" value="1"/>
</dbReference>